<dbReference type="Proteomes" id="UP000003704">
    <property type="component" value="Unassembled WGS sequence"/>
</dbReference>
<evidence type="ECO:0008006" key="3">
    <source>
        <dbReference type="Google" id="ProtNLM"/>
    </source>
</evidence>
<dbReference type="InterPro" id="IPR050509">
    <property type="entry name" value="CoA-transferase_III"/>
</dbReference>
<evidence type="ECO:0000313" key="1">
    <source>
        <dbReference type="EMBL" id="EIT70600.1"/>
    </source>
</evidence>
<dbReference type="InterPro" id="IPR003673">
    <property type="entry name" value="CoA-Trfase_fam_III"/>
</dbReference>
<evidence type="ECO:0000313" key="2">
    <source>
        <dbReference type="Proteomes" id="UP000003704"/>
    </source>
</evidence>
<comment type="caution">
    <text evidence="1">The sequence shown here is derived from an EMBL/GenBank/DDBJ whole genome shotgun (WGS) entry which is preliminary data.</text>
</comment>
<dbReference type="SUPFAM" id="SSF89796">
    <property type="entry name" value="CoA-transferase family III (CaiB/BaiF)"/>
    <property type="match status" value="1"/>
</dbReference>
<dbReference type="GO" id="GO:0003824">
    <property type="term" value="F:catalytic activity"/>
    <property type="evidence" value="ECO:0007669"/>
    <property type="project" value="InterPro"/>
</dbReference>
<reference evidence="1 2" key="1">
    <citation type="journal article" date="2012" name="J. Bacteriol.">
        <title>Genome Sequence of n-Alkane-Degrading Hydrocarboniphaga effusa Strain AP103T (ATCC BAA-332T).</title>
        <authorList>
            <person name="Chang H.K."/>
            <person name="Zylstra G.J."/>
            <person name="Chae J.C."/>
        </authorList>
    </citation>
    <scope>NUCLEOTIDE SEQUENCE [LARGE SCALE GENOMIC DNA]</scope>
    <source>
        <strain evidence="1 2">AP103</strain>
    </source>
</reference>
<dbReference type="Gene3D" id="3.40.50.10540">
    <property type="entry name" value="Crotonobetainyl-coa:carnitine coa-transferase, domain 1"/>
    <property type="match status" value="1"/>
</dbReference>
<protein>
    <recommendedName>
        <fullName evidence="3">CoA transferase</fullName>
    </recommendedName>
</protein>
<name>I8TA92_9GAMM</name>
<dbReference type="Pfam" id="PF02515">
    <property type="entry name" value="CoA_transf_3"/>
    <property type="match status" value="1"/>
</dbReference>
<dbReference type="PANTHER" id="PTHR48228:SF7">
    <property type="entry name" value="FATTY ACYL-COA TRANSFERASE RV3272-RELATED"/>
    <property type="match status" value="1"/>
</dbReference>
<dbReference type="EMBL" id="AKGD01000001">
    <property type="protein sequence ID" value="EIT70600.1"/>
    <property type="molecule type" value="Genomic_DNA"/>
</dbReference>
<keyword evidence="2" id="KW-1185">Reference proteome</keyword>
<dbReference type="PATRIC" id="fig|1172194.4.peg.704"/>
<sequence>MNAPAIPLANIADAWLGRLARLSAAPALQSLDAPTLLGERATLAGYRVPARIAASANCALFEAADDRLALSLSRATDRELLPALFERDDVDTDDDAAIAALIAQSRAAGLVERGRLLGLAISAVHAAEHDEAEPSVRLHDGLPATRDSGRPPRVVDLSALWAGPLCGHLLWLAGAELIKVESLRRPDAMRGGAPEFFSLLNQGKASVVLDFADAAQLQALRKLIASADIVIEAARPRALRQLGIEAERFVDEVPGLSWISITGHGATGEAANWIGFGDDCGVAAGLSAALEEASGSIGFVGDAIADPLTGIYAAALAFEAWRSRRGGRHAVAMSRVVAHALAGARRSAPQALAEDLRAWSAAVGQPFARTRIRAFEAAAEFGRDTARYASPAC</sequence>
<dbReference type="RefSeq" id="WP_007183693.1">
    <property type="nucleotide sequence ID" value="NZ_AKGD01000001.1"/>
</dbReference>
<dbReference type="STRING" id="1172194.WQQ_07370"/>
<dbReference type="OrthoDB" id="4909260at2"/>
<dbReference type="PANTHER" id="PTHR48228">
    <property type="entry name" value="SUCCINYL-COA--D-CITRAMALATE COA-TRANSFERASE"/>
    <property type="match status" value="1"/>
</dbReference>
<dbReference type="AlphaFoldDB" id="I8TA92"/>
<proteinExistence type="predicted"/>
<dbReference type="InterPro" id="IPR023606">
    <property type="entry name" value="CoA-Trfase_III_dom_1_sf"/>
</dbReference>
<organism evidence="1 2">
    <name type="scientific">Hydrocarboniphaga effusa AP103</name>
    <dbReference type="NCBI Taxonomy" id="1172194"/>
    <lineage>
        <taxon>Bacteria</taxon>
        <taxon>Pseudomonadati</taxon>
        <taxon>Pseudomonadota</taxon>
        <taxon>Gammaproteobacteria</taxon>
        <taxon>Nevskiales</taxon>
        <taxon>Nevskiaceae</taxon>
        <taxon>Hydrocarboniphaga</taxon>
    </lineage>
</organism>
<gene>
    <name evidence="1" type="ORF">WQQ_07370</name>
</gene>
<accession>I8TA92</accession>